<evidence type="ECO:0000313" key="1">
    <source>
        <dbReference type="EMBL" id="KAI5658098.1"/>
    </source>
</evidence>
<proteinExistence type="predicted"/>
<organism evidence="1 2">
    <name type="scientific">Catharanthus roseus</name>
    <name type="common">Madagascar periwinkle</name>
    <name type="synonym">Vinca rosea</name>
    <dbReference type="NCBI Taxonomy" id="4058"/>
    <lineage>
        <taxon>Eukaryota</taxon>
        <taxon>Viridiplantae</taxon>
        <taxon>Streptophyta</taxon>
        <taxon>Embryophyta</taxon>
        <taxon>Tracheophyta</taxon>
        <taxon>Spermatophyta</taxon>
        <taxon>Magnoliopsida</taxon>
        <taxon>eudicotyledons</taxon>
        <taxon>Gunneridae</taxon>
        <taxon>Pentapetalae</taxon>
        <taxon>asterids</taxon>
        <taxon>lamiids</taxon>
        <taxon>Gentianales</taxon>
        <taxon>Apocynaceae</taxon>
        <taxon>Rauvolfioideae</taxon>
        <taxon>Vinceae</taxon>
        <taxon>Catharanthinae</taxon>
        <taxon>Catharanthus</taxon>
    </lineage>
</organism>
<sequence length="122" mass="13713">MNLMLMYSIEVVTSGSRNDENETKTKQKRQKQKPLARKGSLNPRPTADSRPHPTVGGSYGISSIGQDLPSWIQELKTLIKDFVLQLGDSRDDLRRHYSPGCLELKNEEQSKATNWGLIGTID</sequence>
<reference evidence="2" key="1">
    <citation type="journal article" date="2023" name="Nat. Plants">
        <title>Single-cell RNA sequencing provides a high-resolution roadmap for understanding the multicellular compartmentation of specialized metabolism.</title>
        <authorList>
            <person name="Sun S."/>
            <person name="Shen X."/>
            <person name="Li Y."/>
            <person name="Li Y."/>
            <person name="Wang S."/>
            <person name="Li R."/>
            <person name="Zhang H."/>
            <person name="Shen G."/>
            <person name="Guo B."/>
            <person name="Wei J."/>
            <person name="Xu J."/>
            <person name="St-Pierre B."/>
            <person name="Chen S."/>
            <person name="Sun C."/>
        </authorList>
    </citation>
    <scope>NUCLEOTIDE SEQUENCE [LARGE SCALE GENOMIC DNA]</scope>
</reference>
<keyword evidence="2" id="KW-1185">Reference proteome</keyword>
<dbReference type="EMBL" id="CM044706">
    <property type="protein sequence ID" value="KAI5658098.1"/>
    <property type="molecule type" value="Genomic_DNA"/>
</dbReference>
<name>A0ACC0ADN9_CATRO</name>
<gene>
    <name evidence="1" type="ORF">M9H77_26891</name>
</gene>
<accession>A0ACC0ADN9</accession>
<dbReference type="Proteomes" id="UP001060085">
    <property type="component" value="Linkage Group LG06"/>
</dbReference>
<comment type="caution">
    <text evidence="1">The sequence shown here is derived from an EMBL/GenBank/DDBJ whole genome shotgun (WGS) entry which is preliminary data.</text>
</comment>
<evidence type="ECO:0000313" key="2">
    <source>
        <dbReference type="Proteomes" id="UP001060085"/>
    </source>
</evidence>
<protein>
    <submittedName>
        <fullName evidence="1">Uncharacterized protein</fullName>
    </submittedName>
</protein>